<evidence type="ECO:0000313" key="2">
    <source>
        <dbReference type="Proteomes" id="UP001597233"/>
    </source>
</evidence>
<accession>A0ABW4RPK9</accession>
<dbReference type="EMBL" id="JBHUEH010000032">
    <property type="protein sequence ID" value="MFD1888262.1"/>
    <property type="molecule type" value="Genomic_DNA"/>
</dbReference>
<proteinExistence type="predicted"/>
<reference evidence="2" key="1">
    <citation type="journal article" date="2019" name="Int. J. Syst. Evol. Microbiol.">
        <title>The Global Catalogue of Microorganisms (GCM) 10K type strain sequencing project: providing services to taxonomists for standard genome sequencing and annotation.</title>
        <authorList>
            <consortium name="The Broad Institute Genomics Platform"/>
            <consortium name="The Broad Institute Genome Sequencing Center for Infectious Disease"/>
            <person name="Wu L."/>
            <person name="Ma J."/>
        </authorList>
    </citation>
    <scope>NUCLEOTIDE SEQUENCE [LARGE SCALE GENOMIC DNA]</scope>
    <source>
        <strain evidence="2">CCUG 54950</strain>
    </source>
</reference>
<evidence type="ECO:0000313" key="1">
    <source>
        <dbReference type="EMBL" id="MFD1888262.1"/>
    </source>
</evidence>
<comment type="caution">
    <text evidence="1">The sequence shown here is derived from an EMBL/GenBank/DDBJ whole genome shotgun (WGS) entry which is preliminary data.</text>
</comment>
<dbReference type="Proteomes" id="UP001597233">
    <property type="component" value="Unassembled WGS sequence"/>
</dbReference>
<gene>
    <name evidence="1" type="ORF">ACFSC9_22510</name>
</gene>
<name>A0ABW4RPK9_9BACL</name>
<sequence>MSRRIRHCKMGVDSSFQLCPNVASRIALRHHQLPFGDAHVNEARVHTCSQKGGQGFTCIIGDPTATKAAVQQQTITPPQTVKTLANVRAGTHT</sequence>
<organism evidence="1 2">
    <name type="scientific">Paenibacillus wenxiniae</name>
    <dbReference type="NCBI Taxonomy" id="1636843"/>
    <lineage>
        <taxon>Bacteria</taxon>
        <taxon>Bacillati</taxon>
        <taxon>Bacillota</taxon>
        <taxon>Bacilli</taxon>
        <taxon>Bacillales</taxon>
        <taxon>Paenibacillaceae</taxon>
        <taxon>Paenibacillus</taxon>
    </lineage>
</organism>
<dbReference type="RefSeq" id="WP_347322991.1">
    <property type="nucleotide sequence ID" value="NZ_JBCGUH010000001.1"/>
</dbReference>
<protein>
    <submittedName>
        <fullName evidence="1">Uncharacterized protein</fullName>
    </submittedName>
</protein>
<keyword evidence="2" id="KW-1185">Reference proteome</keyword>